<proteinExistence type="predicted"/>
<dbReference type="PANTHER" id="PTHR31751:SF45">
    <property type="entry name" value="LOC100145473 PROTEIN"/>
    <property type="match status" value="1"/>
</dbReference>
<dbReference type="EMBL" id="CM004479">
    <property type="protein sequence ID" value="OCT70471.1"/>
    <property type="molecule type" value="Genomic_DNA"/>
</dbReference>
<accession>A0A974HAL2</accession>
<feature type="non-terminal residue" evidence="1">
    <location>
        <position position="370"/>
    </location>
</feature>
<organism evidence="1 2">
    <name type="scientific">Xenopus laevis</name>
    <name type="common">African clawed frog</name>
    <dbReference type="NCBI Taxonomy" id="8355"/>
    <lineage>
        <taxon>Eukaryota</taxon>
        <taxon>Metazoa</taxon>
        <taxon>Chordata</taxon>
        <taxon>Craniata</taxon>
        <taxon>Vertebrata</taxon>
        <taxon>Euteleostomi</taxon>
        <taxon>Amphibia</taxon>
        <taxon>Batrachia</taxon>
        <taxon>Anura</taxon>
        <taxon>Pipoidea</taxon>
        <taxon>Pipidae</taxon>
        <taxon>Xenopodinae</taxon>
        <taxon>Xenopus</taxon>
        <taxon>Xenopus</taxon>
    </lineage>
</organism>
<dbReference type="OMA" id="CAHEDIG"/>
<dbReference type="Proteomes" id="UP000694892">
    <property type="component" value="Chromosome 7S"/>
</dbReference>
<dbReference type="PANTHER" id="PTHR31751">
    <property type="entry name" value="SI:CH211-108C17.2-RELATED-RELATED"/>
    <property type="match status" value="1"/>
</dbReference>
<dbReference type="AlphaFoldDB" id="A0A974HAL2"/>
<gene>
    <name evidence="1" type="ORF">XELAEV_18037392mg</name>
</gene>
<evidence type="ECO:0000313" key="2">
    <source>
        <dbReference type="Proteomes" id="UP000694892"/>
    </source>
</evidence>
<sequence length="370" mass="42785">MASRCKGALNYIGAIKKLSYISSVDVVCSKGHCFYLWESQPKPGRMPLGNILMSAAILLSDSSFTKFSCMNKILGLKQVGKTTHFRNQRTYLYPTIDFHWHMAQEKPFQQLAIKECASQAMGSATAQASVPNTVCTPSQKKQLQKNDHVSPEFSSVSLEKKNFRKALNELLEKGVNVQLILKNHQWWSSRTYEENAALLKEKWCSLLYHVVGIHKWNSGKMYDQCEQLDLDEDAQKQCLWLKKGSSTHTKLWEPEVFHSNVLKYCSKRFHFFMDGMVARRQLASIEHNNNVERSHAHVKVVEKDSTKELCYRMEYSKIKKDWVVKPVYDIKQCNFVFDIMRDVVLYVAHETVFHWEPADEKLPLNIAPNP</sequence>
<reference evidence="2" key="1">
    <citation type="journal article" date="2016" name="Nature">
        <title>Genome evolution in the allotetraploid frog Xenopus laevis.</title>
        <authorList>
            <person name="Session A.M."/>
            <person name="Uno Y."/>
            <person name="Kwon T."/>
            <person name="Chapman J.A."/>
            <person name="Toyoda A."/>
            <person name="Takahashi S."/>
            <person name="Fukui A."/>
            <person name="Hikosaka A."/>
            <person name="Suzuki A."/>
            <person name="Kondo M."/>
            <person name="van Heeringen S.J."/>
            <person name="Quigley I."/>
            <person name="Heinz S."/>
            <person name="Ogino H."/>
            <person name="Ochi H."/>
            <person name="Hellsten U."/>
            <person name="Lyons J.B."/>
            <person name="Simakov O."/>
            <person name="Putnam N."/>
            <person name="Stites J."/>
            <person name="Kuroki Y."/>
            <person name="Tanaka T."/>
            <person name="Michiue T."/>
            <person name="Watanabe M."/>
            <person name="Bogdanovic O."/>
            <person name="Lister R."/>
            <person name="Georgiou G."/>
            <person name="Paranjpe S.S."/>
            <person name="van Kruijsbergen I."/>
            <person name="Shu S."/>
            <person name="Carlson J."/>
            <person name="Kinoshita T."/>
            <person name="Ohta Y."/>
            <person name="Mawaribuchi S."/>
            <person name="Jenkins J."/>
            <person name="Grimwood J."/>
            <person name="Schmutz J."/>
            <person name="Mitros T."/>
            <person name="Mozaffari S.V."/>
            <person name="Suzuki Y."/>
            <person name="Haramoto Y."/>
            <person name="Yamamoto T.S."/>
            <person name="Takagi C."/>
            <person name="Heald R."/>
            <person name="Miller K."/>
            <person name="Haudenschild C."/>
            <person name="Kitzman J."/>
            <person name="Nakayama T."/>
            <person name="Izutsu Y."/>
            <person name="Robert J."/>
            <person name="Fortriede J."/>
            <person name="Burns K."/>
            <person name="Lotay V."/>
            <person name="Karimi K."/>
            <person name="Yasuoka Y."/>
            <person name="Dichmann D.S."/>
            <person name="Flajnik M.F."/>
            <person name="Houston D.W."/>
            <person name="Shendure J."/>
            <person name="DuPasquier L."/>
            <person name="Vize P.D."/>
            <person name="Zorn A.M."/>
            <person name="Ito M."/>
            <person name="Marcotte E.M."/>
            <person name="Wallingford J.B."/>
            <person name="Ito Y."/>
            <person name="Asashima M."/>
            <person name="Ueno N."/>
            <person name="Matsuda Y."/>
            <person name="Veenstra G.J."/>
            <person name="Fujiyama A."/>
            <person name="Harland R.M."/>
            <person name="Taira M."/>
            <person name="Rokhsar D.S."/>
        </authorList>
    </citation>
    <scope>NUCLEOTIDE SEQUENCE [LARGE SCALE GENOMIC DNA]</scope>
    <source>
        <strain evidence="2">J</strain>
    </source>
</reference>
<name>A0A974HAL2_XENLA</name>
<evidence type="ECO:0000313" key="1">
    <source>
        <dbReference type="EMBL" id="OCT70471.1"/>
    </source>
</evidence>
<protein>
    <submittedName>
        <fullName evidence="1">Uncharacterized protein</fullName>
    </submittedName>
</protein>